<sequence>MAEFSDLEPLHQNSVGAKMKLGFINGKIPKPTESDEDLEQWIRADYMVTSWVLNSISKDIVESFLYTSTTKELWEELEARFGESNGPQIYQIRREIASVGQGSLSISAYFSKIKKLWDELACLAPTTTCSCGASKEMAESRMQDQLMQFFMGLDDSYNIVRNQILMMEPLPSVTKAYSMVLRVEKQREVSVGLSNAVQNMAMQVRGGDKRFGNFKNFQKRKEHLIRKILFVDIVEKWGMGRILALTYMEFQNEVAEELTQNALDENTISELIRAELRRYIEGQSAEGSTVTDLEEFDSFSDQTSKSKGLGCALDGGHETNLCGMVWNVPSRGPRDRASSVL</sequence>
<gene>
    <name evidence="1" type="ORF">Sango_2948400</name>
</gene>
<reference evidence="1" key="2">
    <citation type="journal article" date="2024" name="Plant">
        <title>Genomic evolution and insights into agronomic trait innovations of Sesamum species.</title>
        <authorList>
            <person name="Miao H."/>
            <person name="Wang L."/>
            <person name="Qu L."/>
            <person name="Liu H."/>
            <person name="Sun Y."/>
            <person name="Le M."/>
            <person name="Wang Q."/>
            <person name="Wei S."/>
            <person name="Zheng Y."/>
            <person name="Lin W."/>
            <person name="Duan Y."/>
            <person name="Cao H."/>
            <person name="Xiong S."/>
            <person name="Wang X."/>
            <person name="Wei L."/>
            <person name="Li C."/>
            <person name="Ma Q."/>
            <person name="Ju M."/>
            <person name="Zhao R."/>
            <person name="Li G."/>
            <person name="Mu C."/>
            <person name="Tian Q."/>
            <person name="Mei H."/>
            <person name="Zhang T."/>
            <person name="Gao T."/>
            <person name="Zhang H."/>
        </authorList>
    </citation>
    <scope>NUCLEOTIDE SEQUENCE</scope>
    <source>
        <strain evidence="1">K16</strain>
    </source>
</reference>
<dbReference type="PANTHER" id="PTHR37610">
    <property type="entry name" value="CCHC-TYPE DOMAIN-CONTAINING PROTEIN"/>
    <property type="match status" value="1"/>
</dbReference>
<evidence type="ECO:0008006" key="3">
    <source>
        <dbReference type="Google" id="ProtNLM"/>
    </source>
</evidence>
<accession>A0AAE1T4X7</accession>
<evidence type="ECO:0000313" key="2">
    <source>
        <dbReference type="Proteomes" id="UP001289374"/>
    </source>
</evidence>
<dbReference type="AlphaFoldDB" id="A0AAE1T4X7"/>
<organism evidence="1 2">
    <name type="scientific">Sesamum angolense</name>
    <dbReference type="NCBI Taxonomy" id="2727404"/>
    <lineage>
        <taxon>Eukaryota</taxon>
        <taxon>Viridiplantae</taxon>
        <taxon>Streptophyta</taxon>
        <taxon>Embryophyta</taxon>
        <taxon>Tracheophyta</taxon>
        <taxon>Spermatophyta</taxon>
        <taxon>Magnoliopsida</taxon>
        <taxon>eudicotyledons</taxon>
        <taxon>Gunneridae</taxon>
        <taxon>Pentapetalae</taxon>
        <taxon>asterids</taxon>
        <taxon>lamiids</taxon>
        <taxon>Lamiales</taxon>
        <taxon>Pedaliaceae</taxon>
        <taxon>Sesamum</taxon>
    </lineage>
</organism>
<comment type="caution">
    <text evidence="1">The sequence shown here is derived from an EMBL/GenBank/DDBJ whole genome shotgun (WGS) entry which is preliminary data.</text>
</comment>
<keyword evidence="2" id="KW-1185">Reference proteome</keyword>
<proteinExistence type="predicted"/>
<dbReference type="EMBL" id="JACGWL010000843">
    <property type="protein sequence ID" value="KAK4381633.1"/>
    <property type="molecule type" value="Genomic_DNA"/>
</dbReference>
<name>A0AAE1T4X7_9LAMI</name>
<protein>
    <recommendedName>
        <fullName evidence="3">Retrotransposon gag domain-containing protein</fullName>
    </recommendedName>
</protein>
<dbReference type="PANTHER" id="PTHR37610:SF40">
    <property type="entry name" value="OS01G0909600 PROTEIN"/>
    <property type="match status" value="1"/>
</dbReference>
<reference evidence="1" key="1">
    <citation type="submission" date="2020-06" db="EMBL/GenBank/DDBJ databases">
        <authorList>
            <person name="Li T."/>
            <person name="Hu X."/>
            <person name="Zhang T."/>
            <person name="Song X."/>
            <person name="Zhang H."/>
            <person name="Dai N."/>
            <person name="Sheng W."/>
            <person name="Hou X."/>
            <person name="Wei L."/>
        </authorList>
    </citation>
    <scope>NUCLEOTIDE SEQUENCE</scope>
    <source>
        <strain evidence="1">K16</strain>
        <tissue evidence="1">Leaf</tissue>
    </source>
</reference>
<evidence type="ECO:0000313" key="1">
    <source>
        <dbReference type="EMBL" id="KAK4381633.1"/>
    </source>
</evidence>
<dbReference type="Proteomes" id="UP001289374">
    <property type="component" value="Unassembled WGS sequence"/>
</dbReference>